<dbReference type="GO" id="GO:0042981">
    <property type="term" value="P:regulation of apoptotic process"/>
    <property type="evidence" value="ECO:0007669"/>
    <property type="project" value="InterPro"/>
</dbReference>
<evidence type="ECO:0000256" key="4">
    <source>
        <dbReference type="ARBA" id="ARBA00023054"/>
    </source>
</evidence>
<dbReference type="PANTHER" id="PTHR10131:SF138">
    <property type="entry name" value="RE66324P"/>
    <property type="match status" value="1"/>
</dbReference>
<dbReference type="InterPro" id="IPR008974">
    <property type="entry name" value="TRAF-like"/>
</dbReference>
<accession>A0A7M5X1A9</accession>
<dbReference type="Pfam" id="PF21355">
    <property type="entry name" value="TRAF-mep_MATH"/>
    <property type="match status" value="1"/>
</dbReference>
<evidence type="ECO:0000256" key="1">
    <source>
        <dbReference type="ARBA" id="ARBA00022499"/>
    </source>
</evidence>
<sequence length="430" mass="49108">MEEVFNDEQKNETNSEREQLQQHHDDTFRDENETPDKTERSQTNVNVFPPRKKSSIASVSHQSSSSMEFDGLCPWRCGQSVTFETLNHHVYQCNKANAHDQCPFQVLGCTYDGSIDVKEHMLIENASHASLLVPHVLKNMVSQDKTDSAMQHQAEDTADLRRRLENESTKNSILSNEVCQLKRELAESNKKLNSLEKDMAVVRSTFDVLLRELNSVKNQAVSEERIKSVEETTDKLKLENANVTKSVVENHSLIMRLDERINNVNSNLGDVDLRQQILENTSVGGRFIWKIDRLRSRIKHSAVGKVAALHSAPCFTKRFGYKFCTRLYLNGDGVGKDTHVSLFIVIMRSEYDALLEWPFRQKVTFNLFNYANPNDSLKESFIPDVSSPSFKRPHKEMNLAAGCPMFVTKERLETFILDDSIYIETTVGDA</sequence>
<evidence type="ECO:0000256" key="5">
    <source>
        <dbReference type="SAM" id="MobiDB-lite"/>
    </source>
</evidence>
<evidence type="ECO:0000313" key="7">
    <source>
        <dbReference type="EnsemblMetazoa" id="CLYHEMP015510.1"/>
    </source>
</evidence>
<proteinExistence type="predicted"/>
<dbReference type="GO" id="GO:0008270">
    <property type="term" value="F:zinc ion binding"/>
    <property type="evidence" value="ECO:0007669"/>
    <property type="project" value="InterPro"/>
</dbReference>
<dbReference type="Gene3D" id="2.60.210.10">
    <property type="entry name" value="Apoptosis, Tumor Necrosis Factor Receptor Associated Protein 2, Chain A"/>
    <property type="match status" value="1"/>
</dbReference>
<keyword evidence="8" id="KW-1185">Reference proteome</keyword>
<dbReference type="Proteomes" id="UP000594262">
    <property type="component" value="Unplaced"/>
</dbReference>
<dbReference type="GeneID" id="136805408"/>
<keyword evidence="1" id="KW-1017">Isopeptide bond</keyword>
<dbReference type="SUPFAM" id="SSF49599">
    <property type="entry name" value="TRAF domain-like"/>
    <property type="match status" value="1"/>
</dbReference>
<dbReference type="RefSeq" id="XP_066918091.1">
    <property type="nucleotide sequence ID" value="XM_067061990.1"/>
</dbReference>
<evidence type="ECO:0000259" key="6">
    <source>
        <dbReference type="PROSITE" id="PS50144"/>
    </source>
</evidence>
<dbReference type="AlphaFoldDB" id="A0A7M5X1A9"/>
<reference evidence="7" key="1">
    <citation type="submission" date="2021-01" db="UniProtKB">
        <authorList>
            <consortium name="EnsemblMetazoa"/>
        </authorList>
    </citation>
    <scope>IDENTIFICATION</scope>
</reference>
<dbReference type="InterPro" id="IPR049342">
    <property type="entry name" value="TRAF1-6_MATH_dom"/>
</dbReference>
<evidence type="ECO:0000313" key="8">
    <source>
        <dbReference type="Proteomes" id="UP000594262"/>
    </source>
</evidence>
<feature type="domain" description="MATH" evidence="6">
    <location>
        <begin position="284"/>
        <end position="427"/>
    </location>
</feature>
<keyword evidence="4" id="KW-0175">Coiled coil</keyword>
<dbReference type="PROSITE" id="PS50144">
    <property type="entry name" value="MATH"/>
    <property type="match status" value="1"/>
</dbReference>
<feature type="compositionally biased region" description="Basic and acidic residues" evidence="5">
    <location>
        <begin position="7"/>
        <end position="40"/>
    </location>
</feature>
<dbReference type="OrthoDB" id="10065037at2759"/>
<evidence type="ECO:0000256" key="3">
    <source>
        <dbReference type="ARBA" id="ARBA00022843"/>
    </source>
</evidence>
<dbReference type="InterPro" id="IPR002083">
    <property type="entry name" value="MATH/TRAF_dom"/>
</dbReference>
<organism evidence="7 8">
    <name type="scientific">Clytia hemisphaerica</name>
    <dbReference type="NCBI Taxonomy" id="252671"/>
    <lineage>
        <taxon>Eukaryota</taxon>
        <taxon>Metazoa</taxon>
        <taxon>Cnidaria</taxon>
        <taxon>Hydrozoa</taxon>
        <taxon>Hydroidolina</taxon>
        <taxon>Leptothecata</taxon>
        <taxon>Obeliida</taxon>
        <taxon>Clytiidae</taxon>
        <taxon>Clytia</taxon>
    </lineage>
</organism>
<dbReference type="GO" id="GO:0009898">
    <property type="term" value="C:cytoplasmic side of plasma membrane"/>
    <property type="evidence" value="ECO:0007669"/>
    <property type="project" value="TreeGrafter"/>
</dbReference>
<dbReference type="PIRSF" id="PIRSF015614">
    <property type="entry name" value="TRAF"/>
    <property type="match status" value="1"/>
</dbReference>
<protein>
    <recommendedName>
        <fullName evidence="6">MATH domain-containing protein</fullName>
    </recommendedName>
</protein>
<dbReference type="SMART" id="SM00061">
    <property type="entry name" value="MATH"/>
    <property type="match status" value="1"/>
</dbReference>
<dbReference type="GO" id="GO:0005164">
    <property type="term" value="F:tumor necrosis factor receptor binding"/>
    <property type="evidence" value="ECO:0007669"/>
    <property type="project" value="TreeGrafter"/>
</dbReference>
<dbReference type="GO" id="GO:0043122">
    <property type="term" value="P:regulation of canonical NF-kappaB signal transduction"/>
    <property type="evidence" value="ECO:0007669"/>
    <property type="project" value="TreeGrafter"/>
</dbReference>
<name>A0A7M5X1A9_9CNID</name>
<keyword evidence="2" id="KW-0053">Apoptosis</keyword>
<evidence type="ECO:0000256" key="2">
    <source>
        <dbReference type="ARBA" id="ARBA00022703"/>
    </source>
</evidence>
<feature type="region of interest" description="Disordered" evidence="5">
    <location>
        <begin position="1"/>
        <end position="61"/>
    </location>
</feature>
<dbReference type="RefSeq" id="XP_066918090.1">
    <property type="nucleotide sequence ID" value="XM_067061989.1"/>
</dbReference>
<dbReference type="PANTHER" id="PTHR10131">
    <property type="entry name" value="TNF RECEPTOR ASSOCIATED FACTOR"/>
    <property type="match status" value="1"/>
</dbReference>
<dbReference type="InterPro" id="IPR012227">
    <property type="entry name" value="TNF_rcpt-assoc_TRAF_met"/>
</dbReference>
<dbReference type="GO" id="GO:0006915">
    <property type="term" value="P:apoptotic process"/>
    <property type="evidence" value="ECO:0007669"/>
    <property type="project" value="UniProtKB-KW"/>
</dbReference>
<dbReference type="EnsemblMetazoa" id="CLYHEMT015510.1">
    <property type="protein sequence ID" value="CLYHEMP015510.1"/>
    <property type="gene ID" value="CLYHEMG015510"/>
</dbReference>
<keyword evidence="3" id="KW-0832">Ubl conjugation</keyword>
<dbReference type="GO" id="GO:0007165">
    <property type="term" value="P:signal transduction"/>
    <property type="evidence" value="ECO:0007669"/>
    <property type="project" value="InterPro"/>
</dbReference>
<dbReference type="FunFam" id="2.60.210.10:FF:000001">
    <property type="entry name" value="TNF receptor-associated factor"/>
    <property type="match status" value="1"/>
</dbReference>